<sequence>MLHYLDDLDRVKVFAWADGFQKLILNKINDAHESAKNKISGVKTLAKRNNKSDLEGKRFIYGCSTAFYSFTKVDDEEEQEQEERQENKKEKDKEESEETREMSPSTWTKVMSEMCNELTAIVCRIEERDRQTRRELEEFGTNLSSLFKQMKSYMAER</sequence>
<accession>A0A843TSY4</accession>
<name>A0A843TSY4_COLES</name>
<gene>
    <name evidence="2" type="ORF">Taro_008108</name>
</gene>
<feature type="region of interest" description="Disordered" evidence="1">
    <location>
        <begin position="73"/>
        <end position="107"/>
    </location>
</feature>
<feature type="compositionally biased region" description="Basic and acidic residues" evidence="1">
    <location>
        <begin position="82"/>
        <end position="94"/>
    </location>
</feature>
<organism evidence="2 3">
    <name type="scientific">Colocasia esculenta</name>
    <name type="common">Wild taro</name>
    <name type="synonym">Arum esculentum</name>
    <dbReference type="NCBI Taxonomy" id="4460"/>
    <lineage>
        <taxon>Eukaryota</taxon>
        <taxon>Viridiplantae</taxon>
        <taxon>Streptophyta</taxon>
        <taxon>Embryophyta</taxon>
        <taxon>Tracheophyta</taxon>
        <taxon>Spermatophyta</taxon>
        <taxon>Magnoliopsida</taxon>
        <taxon>Liliopsida</taxon>
        <taxon>Araceae</taxon>
        <taxon>Aroideae</taxon>
        <taxon>Colocasieae</taxon>
        <taxon>Colocasia</taxon>
    </lineage>
</organism>
<evidence type="ECO:0000313" key="2">
    <source>
        <dbReference type="EMBL" id="MQL75742.1"/>
    </source>
</evidence>
<evidence type="ECO:0000313" key="3">
    <source>
        <dbReference type="Proteomes" id="UP000652761"/>
    </source>
</evidence>
<comment type="caution">
    <text evidence="2">The sequence shown here is derived from an EMBL/GenBank/DDBJ whole genome shotgun (WGS) entry which is preliminary data.</text>
</comment>
<dbReference type="EMBL" id="NMUH01000263">
    <property type="protein sequence ID" value="MQL75742.1"/>
    <property type="molecule type" value="Genomic_DNA"/>
</dbReference>
<proteinExistence type="predicted"/>
<evidence type="ECO:0000256" key="1">
    <source>
        <dbReference type="SAM" id="MobiDB-lite"/>
    </source>
</evidence>
<keyword evidence="3" id="KW-1185">Reference proteome</keyword>
<dbReference type="AlphaFoldDB" id="A0A843TSY4"/>
<dbReference type="Proteomes" id="UP000652761">
    <property type="component" value="Unassembled WGS sequence"/>
</dbReference>
<protein>
    <submittedName>
        <fullName evidence="2">Uncharacterized protein</fullName>
    </submittedName>
</protein>
<reference evidence="2" key="1">
    <citation type="submission" date="2017-07" db="EMBL/GenBank/DDBJ databases">
        <title>Taro Niue Genome Assembly and Annotation.</title>
        <authorList>
            <person name="Atibalentja N."/>
            <person name="Keating K."/>
            <person name="Fields C.J."/>
        </authorList>
    </citation>
    <scope>NUCLEOTIDE SEQUENCE</scope>
    <source>
        <strain evidence="2">Niue_2</strain>
        <tissue evidence="2">Leaf</tissue>
    </source>
</reference>